<dbReference type="Gene3D" id="3.60.21.10">
    <property type="match status" value="1"/>
</dbReference>
<dbReference type="PANTHER" id="PTHR36303:SF1">
    <property type="entry name" value="2',3'-CYCLIC-NUCLEOTIDE 2'-PHOSPHODIESTERASE"/>
    <property type="match status" value="1"/>
</dbReference>
<accession>A0ABU0C738</accession>
<comment type="caution">
    <text evidence="1">The sequence shown here is derived from an EMBL/GenBank/DDBJ whole genome shotgun (WGS) entry which is preliminary data.</text>
</comment>
<reference evidence="1 2" key="1">
    <citation type="submission" date="2023-07" db="EMBL/GenBank/DDBJ databases">
        <title>Genomic Encyclopedia of Type Strains, Phase IV (KMG-IV): sequencing the most valuable type-strain genomes for metagenomic binning, comparative biology and taxonomic classification.</title>
        <authorList>
            <person name="Goeker M."/>
        </authorList>
    </citation>
    <scope>NUCLEOTIDE SEQUENCE [LARGE SCALE GENOMIC DNA]</scope>
    <source>
        <strain evidence="1 2">DSM 11549</strain>
    </source>
</reference>
<dbReference type="Proteomes" id="UP001230253">
    <property type="component" value="Unassembled WGS sequence"/>
</dbReference>
<dbReference type="SUPFAM" id="SSF56300">
    <property type="entry name" value="Metallo-dependent phosphatases"/>
    <property type="match status" value="1"/>
</dbReference>
<dbReference type="InterPro" id="IPR005235">
    <property type="entry name" value="YmdB-like"/>
</dbReference>
<organism evidence="1 2">
    <name type="scientific">Rhodopseudomonas julia</name>
    <dbReference type="NCBI Taxonomy" id="200617"/>
    <lineage>
        <taxon>Bacteria</taxon>
        <taxon>Pseudomonadati</taxon>
        <taxon>Pseudomonadota</taxon>
        <taxon>Alphaproteobacteria</taxon>
        <taxon>Hyphomicrobiales</taxon>
        <taxon>Nitrobacteraceae</taxon>
        <taxon>Rhodopseudomonas</taxon>
    </lineage>
</organism>
<evidence type="ECO:0000313" key="2">
    <source>
        <dbReference type="Proteomes" id="UP001230253"/>
    </source>
</evidence>
<dbReference type="PANTHER" id="PTHR36303">
    <property type="entry name" value="2',3'-CYCLIC-NUCLEOTIDE 2'-PHOSPHODIESTERASE"/>
    <property type="match status" value="1"/>
</dbReference>
<dbReference type="PIRSF" id="PIRSF004789">
    <property type="entry name" value="DR1281"/>
    <property type="match status" value="1"/>
</dbReference>
<evidence type="ECO:0000313" key="1">
    <source>
        <dbReference type="EMBL" id="MDQ0326042.1"/>
    </source>
</evidence>
<proteinExistence type="predicted"/>
<keyword evidence="2" id="KW-1185">Reference proteome</keyword>
<name>A0ABU0C738_9BRAD</name>
<sequence length="276" mass="29913">MRILFLGDVVGRSGRKSVRHNLPSMVERWKLDFVVINGENAAGGFGITEKIFQELLDAGADCITTGNHAFDQKEALVFAERQERFLRPLNYPPQTPGRGANIYTARSGARVLVINVMGQLFMTALDDPIASVEREISAMPLGRDCDAIIVDFHAEATSEKQVMAAFLDGKASLVVGTHTHVPTADYRIQPGGTAMMTDIGMCGDYDSIIGMQKDEPLHRAVTKISSGRLGPAMEEATLSGIAVDVDDATGLARKVAAVRVGPHLERSVPTFWTDDD</sequence>
<dbReference type="NCBIfam" id="TIGR00282">
    <property type="entry name" value="TIGR00282 family metallophosphoesterase"/>
    <property type="match status" value="1"/>
</dbReference>
<dbReference type="InterPro" id="IPR029052">
    <property type="entry name" value="Metallo-depent_PP-like"/>
</dbReference>
<dbReference type="Pfam" id="PF13277">
    <property type="entry name" value="YmdB"/>
    <property type="match status" value="1"/>
</dbReference>
<dbReference type="EMBL" id="JAUSUK010000002">
    <property type="protein sequence ID" value="MDQ0326042.1"/>
    <property type="molecule type" value="Genomic_DNA"/>
</dbReference>
<gene>
    <name evidence="1" type="ORF">J2R99_001911</name>
</gene>
<dbReference type="RefSeq" id="WP_307154268.1">
    <property type="nucleotide sequence ID" value="NZ_JAUSUK010000002.1"/>
</dbReference>
<protein>
    <submittedName>
        <fullName evidence="1">Metallophosphoesterase (TIGR00282 family)</fullName>
    </submittedName>
</protein>